<dbReference type="Proteomes" id="UP000594263">
    <property type="component" value="Unplaced"/>
</dbReference>
<organism evidence="2 3">
    <name type="scientific">Kalanchoe fedtschenkoi</name>
    <name type="common">Lavender scallops</name>
    <name type="synonym">South American air plant</name>
    <dbReference type="NCBI Taxonomy" id="63787"/>
    <lineage>
        <taxon>Eukaryota</taxon>
        <taxon>Viridiplantae</taxon>
        <taxon>Streptophyta</taxon>
        <taxon>Embryophyta</taxon>
        <taxon>Tracheophyta</taxon>
        <taxon>Spermatophyta</taxon>
        <taxon>Magnoliopsida</taxon>
        <taxon>eudicotyledons</taxon>
        <taxon>Gunneridae</taxon>
        <taxon>Pentapetalae</taxon>
        <taxon>Saxifragales</taxon>
        <taxon>Crassulaceae</taxon>
        <taxon>Kalanchoe</taxon>
    </lineage>
</organism>
<dbReference type="EnsemblPlants" id="Kaladp0020s0095.1.v1.1">
    <property type="protein sequence ID" value="Kaladp0020s0095.1.v1.1.CDS.1"/>
    <property type="gene ID" value="Kaladp0020s0095.v1.1"/>
</dbReference>
<reference evidence="2" key="1">
    <citation type="submission" date="2021-01" db="UniProtKB">
        <authorList>
            <consortium name="EnsemblPlants"/>
        </authorList>
    </citation>
    <scope>IDENTIFICATION</scope>
</reference>
<dbReference type="InterPro" id="IPR005135">
    <property type="entry name" value="Endo/exonuclease/phosphatase"/>
</dbReference>
<dbReference type="PANTHER" id="PTHR33710">
    <property type="entry name" value="BNAC02G09200D PROTEIN"/>
    <property type="match status" value="1"/>
</dbReference>
<protein>
    <recommendedName>
        <fullName evidence="1">Endonuclease/exonuclease/phosphatase domain-containing protein</fullName>
    </recommendedName>
</protein>
<dbReference type="Pfam" id="PF03372">
    <property type="entry name" value="Exo_endo_phos"/>
    <property type="match status" value="1"/>
</dbReference>
<feature type="domain" description="Endonuclease/exonuclease/phosphatase" evidence="1">
    <location>
        <begin position="76"/>
        <end position="173"/>
    </location>
</feature>
<name>A0A7N0ZRI2_KALFE</name>
<dbReference type="GO" id="GO:0003824">
    <property type="term" value="F:catalytic activity"/>
    <property type="evidence" value="ECO:0007669"/>
    <property type="project" value="InterPro"/>
</dbReference>
<proteinExistence type="predicted"/>
<evidence type="ECO:0000313" key="3">
    <source>
        <dbReference type="Proteomes" id="UP000594263"/>
    </source>
</evidence>
<dbReference type="InterPro" id="IPR036691">
    <property type="entry name" value="Endo/exonu/phosph_ase_sf"/>
</dbReference>
<accession>A0A7N0ZRI2</accession>
<evidence type="ECO:0000313" key="2">
    <source>
        <dbReference type="EnsemblPlants" id="Kaladp0020s0095.1.v1.1.CDS.1"/>
    </source>
</evidence>
<dbReference type="Gene3D" id="3.60.10.10">
    <property type="entry name" value="Endonuclease/exonuclease/phosphatase"/>
    <property type="match status" value="1"/>
</dbReference>
<sequence length="180" mass="20621">MSLCILEPKAATKRISMLSKNLGFSSHHYEVDINHQIAIMWNSEIILSKFYADDQIVTMKACHVFSSKIFFMSFIYATCSKHGRRRIWEALIDHNTQIKDPWMIGGDFNVISSWAEKRGGRMIDDGSMMEFKSFIIQSGLTDITSTDGSLSWTNNQQGAKRIYKKLDRVFINSEALLNLP</sequence>
<evidence type="ECO:0000259" key="1">
    <source>
        <dbReference type="Pfam" id="PF03372"/>
    </source>
</evidence>
<dbReference type="SUPFAM" id="SSF56219">
    <property type="entry name" value="DNase I-like"/>
    <property type="match status" value="1"/>
</dbReference>
<keyword evidence="3" id="KW-1185">Reference proteome</keyword>
<dbReference type="PANTHER" id="PTHR33710:SF64">
    <property type="entry name" value="ENDONUCLEASE_EXONUCLEASE_PHOSPHATASE DOMAIN-CONTAINING PROTEIN"/>
    <property type="match status" value="1"/>
</dbReference>
<dbReference type="OMA" id="SCRIKAN"/>
<dbReference type="Gramene" id="Kaladp0020s0095.1.v1.1">
    <property type="protein sequence ID" value="Kaladp0020s0095.1.v1.1.CDS.1"/>
    <property type="gene ID" value="Kaladp0020s0095.v1.1"/>
</dbReference>
<dbReference type="AlphaFoldDB" id="A0A7N0ZRI2"/>